<name>A0A167GC75_9BACL</name>
<comment type="caution">
    <text evidence="1">The sequence shown here is derived from an EMBL/GenBank/DDBJ whole genome shotgun (WGS) entry which is preliminary data.</text>
</comment>
<dbReference type="KEGG" id="pcx:LPB68_10835"/>
<gene>
    <name evidence="1" type="ORF">PNBC_01830</name>
</gene>
<sequence>MAEEHNVNPNEISKDNPASVNELLTIVEKAIIDTIKSVEQMTSDITAQQLKETEIEIQKKIDECGISISEYGADPTGSLDSHGALLSALTASDEIRIPKGVYLIGQNITIPVNKELVFSRNARLKPANGVSITINGTWSASNDDWIFDMSLGGIIGGDFRVDEIHPEWTGAKADGSDDAKAFNDAMTLCAKKRILKLGAKTYKVRSTIENNSRGIIGVQAYIDSGNSGTLISFDPIDTETDLLPCIRVSAAGVSAVFEKFKVMGKTSYNSRYLSRWIDKTKFEAGTYDMFATGTVAIEVADGAKPTFRDVATSNIKVGLLMNSLKGHITSYDSSWSGLIGVYCRKNSEDYYFQGGSITGSFCGVMLGIILTSNHRGGMSVKMNRVHMGFCPYSFYQVKDANDYDSLVNCIGLNGVLESVRFEQTGEACIKLLPKAETSGYISGLGLSWSVSDYTDEVARWQYSLPDDLMLPEDKQKYAFYFGRISRPFIIENWDGGEAYKSPRSVGAIGTAYIDHIATSDINLTGLGDPSLITIRRKQESTSITLTTPRAVEDTIHSRAHNPISHGQLVNNPEIASNWTSNSGTALSIVTDLSELPVGLSGEVKSFLGENLKILKITPDGVNFPSLSLSFLPPAIADTDREICYEYFTMCEVQTRVRSNIAFLPSGRVYDTTYNIPAMEWVRIQGRGLKPPNSSFLNTNMGGFDKISPSYVVGLMINYDNNGAYSPQPHAFTRVDFEIGDKGGLILTDTTDGSRSKITLTNGALQSENTNIKTKVYSPNGVPYKLTVADDGTLTTSLDALFYDSFDGNDSTTSLGNRWTVVNGIWGRLSNEAYNRSTGTTLAILTNNLGSTKYNVGCTMKGQLSSNTNYSSPGILFKYISKDNYFWAELINNSLRISRRVTALDTIVASTSVTLTDDVYYKMRVAVHDDVISIYLNGDLILNYFLTPSDITTFGLTEIVGLRHRSMGIISTPVRFNNFVVEQI</sequence>
<dbReference type="InterPro" id="IPR011050">
    <property type="entry name" value="Pectin_lyase_fold/virulence"/>
</dbReference>
<dbReference type="AlphaFoldDB" id="A0A167GC75"/>
<dbReference type="InterPro" id="IPR012334">
    <property type="entry name" value="Pectin_lyas_fold"/>
</dbReference>
<dbReference type="RefSeq" id="WP_068654675.1">
    <property type="nucleotide sequence ID" value="NZ_CP017770.1"/>
</dbReference>
<evidence type="ECO:0000313" key="1">
    <source>
        <dbReference type="EMBL" id="OAB77434.1"/>
    </source>
</evidence>
<proteinExistence type="predicted"/>
<protein>
    <recommendedName>
        <fullName evidence="3">Pectate lyase superfamily protein domain-containing protein</fullName>
    </recommendedName>
</protein>
<evidence type="ECO:0000313" key="2">
    <source>
        <dbReference type="Proteomes" id="UP000077134"/>
    </source>
</evidence>
<evidence type="ECO:0008006" key="3">
    <source>
        <dbReference type="Google" id="ProtNLM"/>
    </source>
</evidence>
<accession>A0A167GC75</accession>
<reference evidence="1 2" key="1">
    <citation type="submission" date="2016-02" db="EMBL/GenBank/DDBJ databases">
        <title>Paenibacillus sp. LPB0068, isolated from Crassostrea gigas.</title>
        <authorList>
            <person name="Shin S.-K."/>
            <person name="Yi H."/>
        </authorList>
    </citation>
    <scope>NUCLEOTIDE SEQUENCE [LARGE SCALE GENOMIC DNA]</scope>
    <source>
        <strain evidence="1 2">LPB0068</strain>
    </source>
</reference>
<dbReference type="Gene3D" id="2.160.20.10">
    <property type="entry name" value="Single-stranded right-handed beta-helix, Pectin lyase-like"/>
    <property type="match status" value="1"/>
</dbReference>
<dbReference type="SUPFAM" id="SSF51126">
    <property type="entry name" value="Pectin lyase-like"/>
    <property type="match status" value="1"/>
</dbReference>
<keyword evidence="2" id="KW-1185">Reference proteome</keyword>
<dbReference type="Gene3D" id="2.60.120.560">
    <property type="entry name" value="Exo-inulinase, domain 1"/>
    <property type="match status" value="1"/>
</dbReference>
<dbReference type="EMBL" id="LSFN01000004">
    <property type="protein sequence ID" value="OAB77434.1"/>
    <property type="molecule type" value="Genomic_DNA"/>
</dbReference>
<organism evidence="1 2">
    <name type="scientific">Paenibacillus crassostreae</name>
    <dbReference type="NCBI Taxonomy" id="1763538"/>
    <lineage>
        <taxon>Bacteria</taxon>
        <taxon>Bacillati</taxon>
        <taxon>Bacillota</taxon>
        <taxon>Bacilli</taxon>
        <taxon>Bacillales</taxon>
        <taxon>Paenibacillaceae</taxon>
        <taxon>Paenibacillus</taxon>
    </lineage>
</organism>
<dbReference type="OrthoDB" id="2492682at2"/>
<dbReference type="Proteomes" id="UP000077134">
    <property type="component" value="Unassembled WGS sequence"/>
</dbReference>